<dbReference type="Pfam" id="PF20464">
    <property type="entry name" value="MmeI_N"/>
    <property type="match status" value="1"/>
</dbReference>
<dbReference type="Gene3D" id="3.40.50.150">
    <property type="entry name" value="Vaccinia Virus protein VP39"/>
    <property type="match status" value="1"/>
</dbReference>
<dbReference type="PRINTS" id="PR00507">
    <property type="entry name" value="N12N6MTFRASE"/>
</dbReference>
<comment type="caution">
    <text evidence="10">The sequence shown here is derived from an EMBL/GenBank/DDBJ whole genome shotgun (WGS) entry which is preliminary data.</text>
</comment>
<evidence type="ECO:0000256" key="5">
    <source>
        <dbReference type="SAM" id="MobiDB-lite"/>
    </source>
</evidence>
<dbReference type="InterPro" id="IPR002052">
    <property type="entry name" value="DNA_methylase_N6_adenine_CS"/>
</dbReference>
<evidence type="ECO:0000313" key="11">
    <source>
        <dbReference type="Proteomes" id="UP000322699"/>
    </source>
</evidence>
<dbReference type="GO" id="GO:0003676">
    <property type="term" value="F:nucleic acid binding"/>
    <property type="evidence" value="ECO:0007669"/>
    <property type="project" value="InterPro"/>
</dbReference>
<evidence type="ECO:0000259" key="6">
    <source>
        <dbReference type="Pfam" id="PF20464"/>
    </source>
</evidence>
<feature type="domain" description="MmeI-like N-terminal" evidence="6">
    <location>
        <begin position="1"/>
        <end position="226"/>
    </location>
</feature>
<feature type="domain" description="MmeI-like target recognition" evidence="8">
    <location>
        <begin position="749"/>
        <end position="933"/>
    </location>
</feature>
<dbReference type="PANTHER" id="PTHR33841">
    <property type="entry name" value="DNA METHYLTRANSFERASE YEEA-RELATED"/>
    <property type="match status" value="1"/>
</dbReference>
<feature type="region of interest" description="Disordered" evidence="5">
    <location>
        <begin position="1054"/>
        <end position="1085"/>
    </location>
</feature>
<dbReference type="InterPro" id="IPR046820">
    <property type="entry name" value="MmeI_TRD"/>
</dbReference>
<dbReference type="EC" id="2.1.1.72" evidence="1"/>
<dbReference type="InterPro" id="IPR046817">
    <property type="entry name" value="MmeI_N"/>
</dbReference>
<accession>A0A5B1CEC7</accession>
<dbReference type="PANTHER" id="PTHR33841:SF1">
    <property type="entry name" value="DNA METHYLTRANSFERASE A"/>
    <property type="match status" value="1"/>
</dbReference>
<protein>
    <recommendedName>
        <fullName evidence="1">site-specific DNA-methyltransferase (adenine-specific)</fullName>
        <ecNumber evidence="1">2.1.1.72</ecNumber>
    </recommendedName>
</protein>
<dbReference type="GO" id="GO:0032259">
    <property type="term" value="P:methylation"/>
    <property type="evidence" value="ECO:0007669"/>
    <property type="project" value="UniProtKB-KW"/>
</dbReference>
<dbReference type="Pfam" id="PF20473">
    <property type="entry name" value="MmeI_Mtase"/>
    <property type="match status" value="1"/>
</dbReference>
<dbReference type="EMBL" id="VRLW01000001">
    <property type="protein sequence ID" value="KAA1258215.1"/>
    <property type="molecule type" value="Genomic_DNA"/>
</dbReference>
<evidence type="ECO:0000313" key="10">
    <source>
        <dbReference type="EMBL" id="KAA1258215.1"/>
    </source>
</evidence>
<keyword evidence="3" id="KW-0808">Transferase</keyword>
<name>A0A5B1CEC7_9BACT</name>
<dbReference type="Pfam" id="PF20465">
    <property type="entry name" value="MmeI_hel"/>
    <property type="match status" value="1"/>
</dbReference>
<gene>
    <name evidence="10" type="ORF">LF1_07310</name>
</gene>
<evidence type="ECO:0000256" key="3">
    <source>
        <dbReference type="ARBA" id="ARBA00022679"/>
    </source>
</evidence>
<proteinExistence type="predicted"/>
<evidence type="ECO:0000259" key="7">
    <source>
        <dbReference type="Pfam" id="PF20465"/>
    </source>
</evidence>
<dbReference type="InterPro" id="IPR046816">
    <property type="entry name" value="MmeI_Mtase"/>
</dbReference>
<dbReference type="OrthoDB" id="249114at2"/>
<dbReference type="PROSITE" id="PS00092">
    <property type="entry name" value="N6_MTASE"/>
    <property type="match status" value="1"/>
</dbReference>
<keyword evidence="11" id="KW-1185">Reference proteome</keyword>
<organism evidence="10 11">
    <name type="scientific">Rubripirellula obstinata</name>
    <dbReference type="NCBI Taxonomy" id="406547"/>
    <lineage>
        <taxon>Bacteria</taxon>
        <taxon>Pseudomonadati</taxon>
        <taxon>Planctomycetota</taxon>
        <taxon>Planctomycetia</taxon>
        <taxon>Pirellulales</taxon>
        <taxon>Pirellulaceae</taxon>
        <taxon>Rubripirellula</taxon>
    </lineage>
</organism>
<evidence type="ECO:0000256" key="2">
    <source>
        <dbReference type="ARBA" id="ARBA00022603"/>
    </source>
</evidence>
<sequence length="1147" mass="129088">MTPDEFVDRWKESGGAELANSQSFLKELCDLLGVPQPDPTRSDSDSNRYVFEKAVEFNNGDGTVSHGRVDLFKAECFVLESKQGSERKAAEAAEALATRTRTAKKLGGTAKRGTAGWDRAMKAAYKQAKGYAEAIPEEWPPFLVVVDVGFCFDIYADFSGTGKNYVPFPDPRGYRVPLDRLRDERTRDLLTKIWTEPHSLDPSKISAKVTREIAERLAKLAKSLEAEHDPEVVAGFLMRCLFTMFAEDVELLRPNSFTEMLLGLRTKPDKFAPMAENLWASMDEGTFSGILQEKIKQFNGKFFKDKTALPLNHDQVELLVEAAEYRWEEVEPAIFGTLLERALDPVERHKLGAHYTPRAYVERLVMPTVIEPLREQWDATYAAAMQLDEDDKRAEARKLLRDFHGRLCETRVLDPACGSGNFLYVAMELMKRLEGEVLNTLRDFDEGVLPGLTIDPHQFLGIEVNPRAAALAELVLWIGSIQWYKRTRDSVSIPEPILKDYGNIECRDAVLDWDSIEPVTDDDGNPVTRWDGRTTKPHGVTGEEVPDEDARVQELRFINPRKAEWPETDYIIGNPPFIGTSRMREALGDGYTKAIRSTFSKLPESCDYVMYWWHNAAEKVRTGEAKRFGLITTNSLRQTFNRRVVTPHLQAKEPLSLLFAIPDHPWVDTAMCAAVRIAMTVGVAGESTGELNRVEHEAERDEDAAEIRFDIQDGIIQADLRVGANVGAAITLQANEDVSCPGVKLHGSGFIVTPEEAVQLGLGRLEGLGKHIRHYRNGKDITQRSRNVMVIDLYGLSAEQVQAKYPEVYQHVVDRVKSERDNKVGGTKDSITYAEKWWLFGKTRNTFRPALNSVKRYIATTETAKHRFFVMLDESVLPDNMLIAIAVDDASLHGVLSSKLHVCWALATGGRLGVGNDPRYNKTRCFETFPFPNPDDATRKRIAELAEQLDAHRKRQQEKHPKLTMTGMYNVLEKLRAGETLTTKDQTIHEQGLVSVLKQIHDDLDAAVFDAYGWPHDLDDEAILERLVDLNHERAEEESRGIVRWLRPEFQNPDGATQTAFAGDDKTKPAKKSAAAKPKKQPWPKTLPDRMVAIQSALQRHAAPADAKEVAAYYTRANKSQVTELLETLAAVGNVRQLDDGRFTVFQ</sequence>
<evidence type="ECO:0000256" key="1">
    <source>
        <dbReference type="ARBA" id="ARBA00011900"/>
    </source>
</evidence>
<dbReference type="SUPFAM" id="SSF53335">
    <property type="entry name" value="S-adenosyl-L-methionine-dependent methyltransferases"/>
    <property type="match status" value="1"/>
</dbReference>
<dbReference type="Pfam" id="PF20466">
    <property type="entry name" value="MmeI_TRD"/>
    <property type="match status" value="1"/>
</dbReference>
<dbReference type="InterPro" id="IPR050953">
    <property type="entry name" value="N4_N6_ade-DNA_methylase"/>
</dbReference>
<evidence type="ECO:0000259" key="9">
    <source>
        <dbReference type="Pfam" id="PF20473"/>
    </source>
</evidence>
<comment type="catalytic activity">
    <reaction evidence="4">
        <text>a 2'-deoxyadenosine in DNA + S-adenosyl-L-methionine = an N(6)-methyl-2'-deoxyadenosine in DNA + S-adenosyl-L-homocysteine + H(+)</text>
        <dbReference type="Rhea" id="RHEA:15197"/>
        <dbReference type="Rhea" id="RHEA-COMP:12418"/>
        <dbReference type="Rhea" id="RHEA-COMP:12419"/>
        <dbReference type="ChEBI" id="CHEBI:15378"/>
        <dbReference type="ChEBI" id="CHEBI:57856"/>
        <dbReference type="ChEBI" id="CHEBI:59789"/>
        <dbReference type="ChEBI" id="CHEBI:90615"/>
        <dbReference type="ChEBI" id="CHEBI:90616"/>
        <dbReference type="EC" id="2.1.1.72"/>
    </reaction>
</comment>
<dbReference type="GO" id="GO:0009007">
    <property type="term" value="F:site-specific DNA-methyltransferase (adenine-specific) activity"/>
    <property type="evidence" value="ECO:0007669"/>
    <property type="project" value="UniProtKB-EC"/>
</dbReference>
<evidence type="ECO:0000259" key="8">
    <source>
        <dbReference type="Pfam" id="PF20466"/>
    </source>
</evidence>
<reference evidence="10 11" key="1">
    <citation type="submission" date="2019-08" db="EMBL/GenBank/DDBJ databases">
        <title>Deep-cultivation of Planctomycetes and their phenomic and genomic characterization uncovers novel biology.</title>
        <authorList>
            <person name="Wiegand S."/>
            <person name="Jogler M."/>
            <person name="Boedeker C."/>
            <person name="Pinto D."/>
            <person name="Vollmers J."/>
            <person name="Rivas-Marin E."/>
            <person name="Kohn T."/>
            <person name="Peeters S.H."/>
            <person name="Heuer A."/>
            <person name="Rast P."/>
            <person name="Oberbeckmann S."/>
            <person name="Bunk B."/>
            <person name="Jeske O."/>
            <person name="Meyerdierks A."/>
            <person name="Storesund J.E."/>
            <person name="Kallscheuer N."/>
            <person name="Luecker S."/>
            <person name="Lage O.M."/>
            <person name="Pohl T."/>
            <person name="Merkel B.J."/>
            <person name="Hornburger P."/>
            <person name="Mueller R.-W."/>
            <person name="Bruemmer F."/>
            <person name="Labrenz M."/>
            <person name="Spormann A.M."/>
            <person name="Op Den Camp H."/>
            <person name="Overmann J."/>
            <person name="Amann R."/>
            <person name="Jetten M.S.M."/>
            <person name="Mascher T."/>
            <person name="Medema M.H."/>
            <person name="Devos D.P."/>
            <person name="Kaster A.-K."/>
            <person name="Ovreas L."/>
            <person name="Rohde M."/>
            <person name="Galperin M.Y."/>
            <person name="Jogler C."/>
        </authorList>
    </citation>
    <scope>NUCLEOTIDE SEQUENCE [LARGE SCALE GENOMIC DNA]</scope>
    <source>
        <strain evidence="10 11">LF1</strain>
    </source>
</reference>
<dbReference type="InterPro" id="IPR029063">
    <property type="entry name" value="SAM-dependent_MTases_sf"/>
</dbReference>
<feature type="domain" description="MmeI-like DNA-methyltransferase" evidence="9">
    <location>
        <begin position="394"/>
        <end position="685"/>
    </location>
</feature>
<dbReference type="Proteomes" id="UP000322699">
    <property type="component" value="Unassembled WGS sequence"/>
</dbReference>
<dbReference type="AlphaFoldDB" id="A0A5B1CEC7"/>
<dbReference type="InterPro" id="IPR046819">
    <property type="entry name" value="MmeI_hel"/>
</dbReference>
<dbReference type="RefSeq" id="WP_068258753.1">
    <property type="nucleotide sequence ID" value="NZ_LWSK01000007.1"/>
</dbReference>
<feature type="region of interest" description="Disordered" evidence="5">
    <location>
        <begin position="522"/>
        <end position="545"/>
    </location>
</feature>
<keyword evidence="2" id="KW-0489">Methyltransferase</keyword>
<feature type="domain" description="MmeI-like helicase spacer" evidence="7">
    <location>
        <begin position="233"/>
        <end position="303"/>
    </location>
</feature>
<evidence type="ECO:0000256" key="4">
    <source>
        <dbReference type="ARBA" id="ARBA00047942"/>
    </source>
</evidence>